<dbReference type="RefSeq" id="WP_209510086.1">
    <property type="nucleotide sequence ID" value="NZ_JAGGKS010000001.1"/>
</dbReference>
<evidence type="ECO:0000313" key="14">
    <source>
        <dbReference type="EMBL" id="MBP1924315.1"/>
    </source>
</evidence>
<dbReference type="PIRSF" id="PIRSF006603">
    <property type="entry name" value="DinF"/>
    <property type="match status" value="1"/>
</dbReference>
<reference evidence="14 15" key="1">
    <citation type="submission" date="2021-03" db="EMBL/GenBank/DDBJ databases">
        <title>Genomic Encyclopedia of Type Strains, Phase IV (KMG-IV): sequencing the most valuable type-strain genomes for metagenomic binning, comparative biology and taxonomic classification.</title>
        <authorList>
            <person name="Goeker M."/>
        </authorList>
    </citation>
    <scope>NUCLEOTIDE SEQUENCE [LARGE SCALE GENOMIC DNA]</scope>
    <source>
        <strain evidence="14 15">DSM 24004</strain>
    </source>
</reference>
<comment type="subcellular location">
    <subcellularLocation>
        <location evidence="2">Cell membrane</location>
        <topology evidence="2">Multi-pass membrane protein</topology>
    </subcellularLocation>
</comment>
<keyword evidence="8 13" id="KW-0812">Transmembrane</keyword>
<dbReference type="PANTHER" id="PTHR43298:SF2">
    <property type="entry name" value="FMN_FAD EXPORTER YEEO-RELATED"/>
    <property type="match status" value="1"/>
</dbReference>
<dbReference type="Pfam" id="PF01554">
    <property type="entry name" value="MatE"/>
    <property type="match status" value="2"/>
</dbReference>
<name>A0ABS4GA82_9FIRM</name>
<dbReference type="EMBL" id="JAGGKS010000001">
    <property type="protein sequence ID" value="MBP1924315.1"/>
    <property type="molecule type" value="Genomic_DNA"/>
</dbReference>
<evidence type="ECO:0000256" key="5">
    <source>
        <dbReference type="ARBA" id="ARBA00022448"/>
    </source>
</evidence>
<keyword evidence="5" id="KW-0813">Transport</keyword>
<evidence type="ECO:0000256" key="10">
    <source>
        <dbReference type="ARBA" id="ARBA00023065"/>
    </source>
</evidence>
<dbReference type="InterPro" id="IPR050222">
    <property type="entry name" value="MATE_MdtK"/>
</dbReference>
<feature type="transmembrane region" description="Helical" evidence="13">
    <location>
        <begin position="286"/>
        <end position="306"/>
    </location>
</feature>
<feature type="transmembrane region" description="Helical" evidence="13">
    <location>
        <begin position="95"/>
        <end position="117"/>
    </location>
</feature>
<keyword evidence="6" id="KW-0050">Antiport</keyword>
<evidence type="ECO:0000256" key="4">
    <source>
        <dbReference type="ARBA" id="ARBA00020268"/>
    </source>
</evidence>
<evidence type="ECO:0000256" key="6">
    <source>
        <dbReference type="ARBA" id="ARBA00022449"/>
    </source>
</evidence>
<dbReference type="InterPro" id="IPR048279">
    <property type="entry name" value="MdtK-like"/>
</dbReference>
<protein>
    <recommendedName>
        <fullName evidence="4">Probable multidrug resistance protein NorM</fullName>
    </recommendedName>
    <alternativeName>
        <fullName evidence="12">Multidrug-efflux transporter</fullName>
    </alternativeName>
</protein>
<dbReference type="InterPro" id="IPR002528">
    <property type="entry name" value="MATE_fam"/>
</dbReference>
<gene>
    <name evidence="14" type="ORF">J2Z76_000168</name>
</gene>
<sequence length="459" mass="50126">MTFDLLRNYKKDKQFYRNLFLITIPIIMQNLITTSLNMLDTMMIGKVGEIELASVGIANQFYFLFTLFAFGAAGGGGVLIAQLWGKGDKDNINKILCKSLILGFLMSITFTIIGLFIPDQIISIFNKEAQVVIIGSSYLKITVISYVFTGITFVFSSALRSVGETKLPMFASLFGLIVNALLNYMLIFGNFGMPRLETTGAAIATLIARIFECAIIVIVVRLKHDVLNINFKDFSGLPAGLKKTLSRVTIPIVINEAGWGFGNVTYMAIYANISARAAASMQICSTIMNLFMIIAFGLSYASLVIIGNEIGASREDIAIESSKKIVVLSFWTGLFLGGGLLFAAKPIVSFFNVSAEVKTASTYVLYIFSVCMPLRVVNMVMIVGILRGGGDATYASVLEGVSLWVVGIPLVFIAASVLGMPVYVAFAFTTADELTKIIFLVKRFKSGKWIQNMVNDTIK</sequence>
<evidence type="ECO:0000256" key="13">
    <source>
        <dbReference type="SAM" id="Phobius"/>
    </source>
</evidence>
<keyword evidence="7" id="KW-1003">Cell membrane</keyword>
<evidence type="ECO:0000256" key="11">
    <source>
        <dbReference type="ARBA" id="ARBA00023136"/>
    </source>
</evidence>
<keyword evidence="9 13" id="KW-1133">Transmembrane helix</keyword>
<feature type="transmembrane region" description="Helical" evidence="13">
    <location>
        <begin position="167"/>
        <end position="188"/>
    </location>
</feature>
<keyword evidence="15" id="KW-1185">Reference proteome</keyword>
<organism evidence="14 15">
    <name type="scientific">Sedimentibacter acidaminivorans</name>
    <dbReference type="NCBI Taxonomy" id="913099"/>
    <lineage>
        <taxon>Bacteria</taxon>
        <taxon>Bacillati</taxon>
        <taxon>Bacillota</taxon>
        <taxon>Tissierellia</taxon>
        <taxon>Sedimentibacter</taxon>
    </lineage>
</organism>
<evidence type="ECO:0000313" key="15">
    <source>
        <dbReference type="Proteomes" id="UP001519342"/>
    </source>
</evidence>
<keyword evidence="11 13" id="KW-0472">Membrane</keyword>
<dbReference type="NCBIfam" id="TIGR00797">
    <property type="entry name" value="matE"/>
    <property type="match status" value="1"/>
</dbReference>
<evidence type="ECO:0000256" key="9">
    <source>
        <dbReference type="ARBA" id="ARBA00022989"/>
    </source>
</evidence>
<evidence type="ECO:0000256" key="1">
    <source>
        <dbReference type="ARBA" id="ARBA00003408"/>
    </source>
</evidence>
<feature type="transmembrane region" description="Helical" evidence="13">
    <location>
        <begin position="326"/>
        <end position="351"/>
    </location>
</feature>
<keyword evidence="10" id="KW-0406">Ion transport</keyword>
<comment type="similarity">
    <text evidence="3">Belongs to the multi antimicrobial extrusion (MATE) (TC 2.A.66.1) family.</text>
</comment>
<comment type="caution">
    <text evidence="14">The sequence shown here is derived from an EMBL/GenBank/DDBJ whole genome shotgun (WGS) entry which is preliminary data.</text>
</comment>
<evidence type="ECO:0000256" key="3">
    <source>
        <dbReference type="ARBA" id="ARBA00010199"/>
    </source>
</evidence>
<comment type="function">
    <text evidence="1">Multidrug efflux pump.</text>
</comment>
<feature type="transmembrane region" description="Helical" evidence="13">
    <location>
        <begin position="137"/>
        <end position="155"/>
    </location>
</feature>
<feature type="transmembrane region" description="Helical" evidence="13">
    <location>
        <begin position="363"/>
        <end position="386"/>
    </location>
</feature>
<accession>A0ABS4GA82</accession>
<evidence type="ECO:0000256" key="12">
    <source>
        <dbReference type="ARBA" id="ARBA00031636"/>
    </source>
</evidence>
<feature type="transmembrane region" description="Helical" evidence="13">
    <location>
        <begin position="15"/>
        <end position="32"/>
    </location>
</feature>
<evidence type="ECO:0000256" key="2">
    <source>
        <dbReference type="ARBA" id="ARBA00004651"/>
    </source>
</evidence>
<feature type="transmembrane region" description="Helical" evidence="13">
    <location>
        <begin position="200"/>
        <end position="222"/>
    </location>
</feature>
<evidence type="ECO:0000256" key="8">
    <source>
        <dbReference type="ARBA" id="ARBA00022692"/>
    </source>
</evidence>
<dbReference type="CDD" id="cd13134">
    <property type="entry name" value="MATE_like_8"/>
    <property type="match status" value="1"/>
</dbReference>
<feature type="transmembrane region" description="Helical" evidence="13">
    <location>
        <begin position="61"/>
        <end position="83"/>
    </location>
</feature>
<dbReference type="PANTHER" id="PTHR43298">
    <property type="entry name" value="MULTIDRUG RESISTANCE PROTEIN NORM-RELATED"/>
    <property type="match status" value="1"/>
</dbReference>
<dbReference type="Proteomes" id="UP001519342">
    <property type="component" value="Unassembled WGS sequence"/>
</dbReference>
<feature type="transmembrane region" description="Helical" evidence="13">
    <location>
        <begin position="406"/>
        <end position="428"/>
    </location>
</feature>
<evidence type="ECO:0000256" key="7">
    <source>
        <dbReference type="ARBA" id="ARBA00022475"/>
    </source>
</evidence>
<proteinExistence type="inferred from homology"/>